<evidence type="ECO:0000256" key="1">
    <source>
        <dbReference type="SAM" id="Coils"/>
    </source>
</evidence>
<protein>
    <submittedName>
        <fullName evidence="2">Uncharacterized protein</fullName>
    </submittedName>
</protein>
<gene>
    <name evidence="2" type="ORF">AT728_18855</name>
</gene>
<sequence length="308" mass="32979">MSAPTSHDPVAVNTKDGVVWMRRAVTEDGRGLYAMDGAVPWCPEFVMASLSDLAERGITGSADVLPVPVGPEPQALRDADELAAFRALELGDVDGRVSASCGKPGHPTWLRKVDDTRACPWCVMDLQNDSLVARTHQLALYQEMERNFWGNQRVDESLAAVANRRIAELNEERDKLRARVAELEAEKQQASALGAAAEERLAARILGDEAAADELPEVEVRAQRAALVAMLPKAPPPVPMPGQGPELRAAYGVWERVAGVLGVELPQGPPMSVAESSEKLRLLFAGAEAMGIPLPPRGDDSPEAGDGS</sequence>
<dbReference type="OrthoDB" id="4313848at2"/>
<keyword evidence="3" id="KW-1185">Reference proteome</keyword>
<keyword evidence="1" id="KW-0175">Coiled coil</keyword>
<feature type="coiled-coil region" evidence="1">
    <location>
        <begin position="159"/>
        <end position="200"/>
    </location>
</feature>
<proteinExistence type="predicted"/>
<evidence type="ECO:0000313" key="3">
    <source>
        <dbReference type="Proteomes" id="UP000054804"/>
    </source>
</evidence>
<comment type="caution">
    <text evidence="2">The sequence shown here is derived from an EMBL/GenBank/DDBJ whole genome shotgun (WGS) entry which is preliminary data.</text>
</comment>
<dbReference type="RefSeq" id="WP_058847319.1">
    <property type="nucleotide sequence ID" value="NZ_LOCL01000030.1"/>
</dbReference>
<evidence type="ECO:0000313" key="2">
    <source>
        <dbReference type="EMBL" id="KUF18410.1"/>
    </source>
</evidence>
<name>A0A0W7X6T2_9ACTN</name>
<dbReference type="STRING" id="1765722.AT728_18855"/>
<accession>A0A0W7X6T2</accession>
<dbReference type="EMBL" id="LOCL01000030">
    <property type="protein sequence ID" value="KUF18410.1"/>
    <property type="molecule type" value="Genomic_DNA"/>
</dbReference>
<reference evidence="2 3" key="1">
    <citation type="submission" date="2015-12" db="EMBL/GenBank/DDBJ databases">
        <title>Draft genome sequence of Streptomyces silvensis ATCC 53525, a producer of novel hormone antagonists.</title>
        <authorList>
            <person name="Johnston C.W."/>
            <person name="Li Y."/>
            <person name="Magarvey N.A."/>
        </authorList>
    </citation>
    <scope>NUCLEOTIDE SEQUENCE [LARGE SCALE GENOMIC DNA]</scope>
    <source>
        <strain evidence="2 3">ATCC 53525</strain>
    </source>
</reference>
<organism evidence="2 3">
    <name type="scientific">Streptomyces silvensis</name>
    <dbReference type="NCBI Taxonomy" id="1765722"/>
    <lineage>
        <taxon>Bacteria</taxon>
        <taxon>Bacillati</taxon>
        <taxon>Actinomycetota</taxon>
        <taxon>Actinomycetes</taxon>
        <taxon>Kitasatosporales</taxon>
        <taxon>Streptomycetaceae</taxon>
        <taxon>Streptomyces</taxon>
    </lineage>
</organism>
<dbReference type="Proteomes" id="UP000054804">
    <property type="component" value="Unassembled WGS sequence"/>
</dbReference>
<dbReference type="AlphaFoldDB" id="A0A0W7X6T2"/>